<organism evidence="2 3">
    <name type="scientific">Brachybacterium phenoliresistens</name>
    <dbReference type="NCBI Taxonomy" id="396014"/>
    <lineage>
        <taxon>Bacteria</taxon>
        <taxon>Bacillati</taxon>
        <taxon>Actinomycetota</taxon>
        <taxon>Actinomycetes</taxon>
        <taxon>Micrococcales</taxon>
        <taxon>Dermabacteraceae</taxon>
        <taxon>Brachybacterium</taxon>
    </lineage>
</organism>
<protein>
    <submittedName>
        <fullName evidence="2">Uncharacterized protein</fullName>
    </submittedName>
</protein>
<dbReference type="OrthoDB" id="9787825at2"/>
<comment type="caution">
    <text evidence="2">The sequence shown here is derived from an EMBL/GenBank/DDBJ whole genome shotgun (WGS) entry which is preliminary data.</text>
</comment>
<keyword evidence="3" id="KW-1185">Reference proteome</keyword>
<feature type="region of interest" description="Disordered" evidence="1">
    <location>
        <begin position="189"/>
        <end position="209"/>
    </location>
</feature>
<dbReference type="EMBL" id="JDYK01000016">
    <property type="protein sequence ID" value="EWS80387.1"/>
    <property type="molecule type" value="Genomic_DNA"/>
</dbReference>
<dbReference type="PATRIC" id="fig|396014.3.peg.2784"/>
<reference evidence="2 3" key="1">
    <citation type="submission" date="2014-02" db="EMBL/GenBank/DDBJ databases">
        <title>Genome sequence of Brachybacterium phenoliresistens strain W13A50.</title>
        <authorList>
            <person name="Wang X."/>
        </authorList>
    </citation>
    <scope>NUCLEOTIDE SEQUENCE [LARGE SCALE GENOMIC DNA]</scope>
    <source>
        <strain evidence="2 3">W13A50</strain>
    </source>
</reference>
<dbReference type="STRING" id="396014.BF93_03770"/>
<dbReference type="AlphaFoldDB" id="Z9JRK8"/>
<gene>
    <name evidence="2" type="ORF">BF93_03770</name>
</gene>
<proteinExistence type="predicted"/>
<sequence length="415" mass="45216">MTDSPPVLPPDELISRLVHVATILRDAPSPEEDLLARALREAGLSISELPDDPRDGDLDEAPARLRSRDAALVALPATDDLAGFEKRLRRAMTRLLGRPSGGEHLWDVGCGDLGLSIWLRRVRLVLRPHVSYAQLRAAAVEWLDGADLQAWLIEHGLAPADISPSDGIWDSPSRRPFHARVQSTEGRATVTFSLDPGARPPGDRSGSDDERFASTLEYLAEVLGYSEIEGFWYRGSRSFRIWRLKSRSRSIEFLQAPAGTVRGGASSWEIPAVTDPDPEQAVPLLSGIAEQIGATPTAAASALAAAGLVDFTPPESTPRGIGLVDHRGHQLELLVADGRVAGGTVLCAGTRTRPEEVDAILSRQYGPIVDREHGRSQWHSGDLEVHAWHSSSFQRNRLEPRPVRIQRRSAPTPPA</sequence>
<name>Z9JRK8_9MICO</name>
<evidence type="ECO:0000313" key="2">
    <source>
        <dbReference type="EMBL" id="EWS80387.1"/>
    </source>
</evidence>
<evidence type="ECO:0000313" key="3">
    <source>
        <dbReference type="Proteomes" id="UP000023067"/>
    </source>
</evidence>
<dbReference type="RefSeq" id="WP_038373454.1">
    <property type="nucleotide sequence ID" value="NZ_KK069999.1"/>
</dbReference>
<accession>Z9JRK8</accession>
<dbReference type="HOGENOM" id="CLU_661694_0_0_11"/>
<dbReference type="Proteomes" id="UP000023067">
    <property type="component" value="Unassembled WGS sequence"/>
</dbReference>
<evidence type="ECO:0000256" key="1">
    <source>
        <dbReference type="SAM" id="MobiDB-lite"/>
    </source>
</evidence>